<keyword evidence="6" id="KW-0378">Hydrolase</keyword>
<dbReference type="Gene3D" id="3.90.70.10">
    <property type="entry name" value="Cysteine proteinases"/>
    <property type="match status" value="3"/>
</dbReference>
<accession>A0AAW1NMR2</accession>
<dbReference type="InterPro" id="IPR050185">
    <property type="entry name" value="Ub_carboxyl-term_hydrolase"/>
</dbReference>
<dbReference type="EMBL" id="JALJOQ010000252">
    <property type="protein sequence ID" value="KAK9787254.1"/>
    <property type="molecule type" value="Genomic_DNA"/>
</dbReference>
<dbReference type="AlphaFoldDB" id="A0AAW1NMR2"/>
<feature type="compositionally biased region" description="Basic and acidic residues" evidence="8">
    <location>
        <begin position="670"/>
        <end position="682"/>
    </location>
</feature>
<dbReference type="SUPFAM" id="SSF54001">
    <property type="entry name" value="Cysteine proteinases"/>
    <property type="match status" value="1"/>
</dbReference>
<feature type="region of interest" description="Disordered" evidence="8">
    <location>
        <begin position="575"/>
        <end position="682"/>
    </location>
</feature>
<dbReference type="InterPro" id="IPR038765">
    <property type="entry name" value="Papain-like_cys_pep_sf"/>
</dbReference>
<feature type="compositionally biased region" description="Low complexity" evidence="8">
    <location>
        <begin position="657"/>
        <end position="669"/>
    </location>
</feature>
<gene>
    <name evidence="10" type="ORF">WJX73_002767</name>
</gene>
<dbReference type="GO" id="GO:0004843">
    <property type="term" value="F:cysteine-type deubiquitinase activity"/>
    <property type="evidence" value="ECO:0007669"/>
    <property type="project" value="UniProtKB-EC"/>
</dbReference>
<sequence>MEEDVVTLASGTPPGMSGLINMGNTCFMSSSLQCLMHTGPLMQIFLNGAYSAQLNRASIHGQNGELAEAFAALARQLWQGGVSSVLPGRSDEQLGTEALTNRRRREDSVILDLLEGVYRSSLTCPHCNARSVAFDPFQSMTVELPTTRQLNICLLAMDGSQPPTLYSLEIPATGTCAQVYRALASMLGITAAVPESVLLLALVHEGAVCEMFTDLQAPAPEAPVLTGVAQQPQLLAYCYASGESGPRAAGRREVHVLQRVERPQSGTSPNLIAMPLVLYVPEDSVQMRLCNPAGDFISWPQQEMASGADVMLPIFAAVLWAPEDSAYCMETWRHPHVHDSVLAAAARHQQGPSQHSLLECLQTHFRAEQLYMEDGWDCPRCKVKVEAQKKLDLWTLPPVLIMHLKRFYSRDSEARKLTDHVNFPMCELDLSTFVSQPQGVPPVYDLYAVTNHHENGRHYTACCRVDGQGWAEFDDAHAMPIEPSAVQSPAAYLLFYRRRADAVHDVPLDTLLPASAPVPLSATHPELGPGGGPSDEGTNSGGMSRPTQQNATDGSAGGLEEDRPLTTEKRLAASPAFAQAAPSAASPASELQGDLGRITAVKRGRTDSANPGGVSEAPASAAVPLKADGGSPPRTEAGGQDAVDNLSQHFAGPQSNTAGGTAKGPPAGTRAHEPAKDDPDSA</sequence>
<evidence type="ECO:0000256" key="3">
    <source>
        <dbReference type="ARBA" id="ARBA00012759"/>
    </source>
</evidence>
<feature type="compositionally biased region" description="Polar residues" evidence="8">
    <location>
        <begin position="645"/>
        <end position="656"/>
    </location>
</feature>
<dbReference type="InterPro" id="IPR001394">
    <property type="entry name" value="Peptidase_C19_UCH"/>
</dbReference>
<dbReference type="Pfam" id="PF00443">
    <property type="entry name" value="UCH"/>
    <property type="match status" value="2"/>
</dbReference>
<organism evidence="10 11">
    <name type="scientific">Symbiochloris irregularis</name>
    <dbReference type="NCBI Taxonomy" id="706552"/>
    <lineage>
        <taxon>Eukaryota</taxon>
        <taxon>Viridiplantae</taxon>
        <taxon>Chlorophyta</taxon>
        <taxon>core chlorophytes</taxon>
        <taxon>Trebouxiophyceae</taxon>
        <taxon>Trebouxiales</taxon>
        <taxon>Trebouxiaceae</taxon>
        <taxon>Symbiochloris</taxon>
    </lineage>
</organism>
<reference evidence="10 11" key="1">
    <citation type="journal article" date="2024" name="Nat. Commun.">
        <title>Phylogenomics reveals the evolutionary origins of lichenization in chlorophyte algae.</title>
        <authorList>
            <person name="Puginier C."/>
            <person name="Libourel C."/>
            <person name="Otte J."/>
            <person name="Skaloud P."/>
            <person name="Haon M."/>
            <person name="Grisel S."/>
            <person name="Petersen M."/>
            <person name="Berrin J.G."/>
            <person name="Delaux P.M."/>
            <person name="Dal Grande F."/>
            <person name="Keller J."/>
        </authorList>
    </citation>
    <scope>NUCLEOTIDE SEQUENCE [LARGE SCALE GENOMIC DNA]</scope>
    <source>
        <strain evidence="10 11">SAG 2036</strain>
    </source>
</reference>
<comment type="similarity">
    <text evidence="2">Belongs to the peptidase C19 family.</text>
</comment>
<proteinExistence type="inferred from homology"/>
<comment type="caution">
    <text evidence="10">The sequence shown here is derived from an EMBL/GenBank/DDBJ whole genome shotgun (WGS) entry which is preliminary data.</text>
</comment>
<dbReference type="InterPro" id="IPR028889">
    <property type="entry name" value="USP"/>
</dbReference>
<dbReference type="GO" id="GO:0006508">
    <property type="term" value="P:proteolysis"/>
    <property type="evidence" value="ECO:0007669"/>
    <property type="project" value="UniProtKB-KW"/>
</dbReference>
<feature type="compositionally biased region" description="Low complexity" evidence="8">
    <location>
        <begin position="575"/>
        <end position="589"/>
    </location>
</feature>
<dbReference type="PANTHER" id="PTHR21646">
    <property type="entry name" value="UBIQUITIN CARBOXYL-TERMINAL HYDROLASE"/>
    <property type="match status" value="1"/>
</dbReference>
<evidence type="ECO:0000256" key="7">
    <source>
        <dbReference type="ARBA" id="ARBA00022807"/>
    </source>
</evidence>
<dbReference type="EC" id="3.4.19.12" evidence="3"/>
<evidence type="ECO:0000256" key="1">
    <source>
        <dbReference type="ARBA" id="ARBA00000707"/>
    </source>
</evidence>
<feature type="region of interest" description="Disordered" evidence="8">
    <location>
        <begin position="517"/>
        <end position="561"/>
    </location>
</feature>
<comment type="catalytic activity">
    <reaction evidence="1">
        <text>Thiol-dependent hydrolysis of ester, thioester, amide, peptide and isopeptide bonds formed by the C-terminal Gly of ubiquitin (a 76-residue protein attached to proteins as an intracellular targeting signal).</text>
        <dbReference type="EC" id="3.4.19.12"/>
    </reaction>
</comment>
<dbReference type="PROSITE" id="PS50235">
    <property type="entry name" value="USP_3"/>
    <property type="match status" value="1"/>
</dbReference>
<evidence type="ECO:0000256" key="6">
    <source>
        <dbReference type="ARBA" id="ARBA00022801"/>
    </source>
</evidence>
<keyword evidence="5" id="KW-0833">Ubl conjugation pathway</keyword>
<dbReference type="GO" id="GO:0016579">
    <property type="term" value="P:protein deubiquitination"/>
    <property type="evidence" value="ECO:0007669"/>
    <property type="project" value="InterPro"/>
</dbReference>
<dbReference type="InterPro" id="IPR018200">
    <property type="entry name" value="USP_CS"/>
</dbReference>
<evidence type="ECO:0000256" key="2">
    <source>
        <dbReference type="ARBA" id="ARBA00009085"/>
    </source>
</evidence>
<evidence type="ECO:0000256" key="4">
    <source>
        <dbReference type="ARBA" id="ARBA00022670"/>
    </source>
</evidence>
<keyword evidence="11" id="KW-1185">Reference proteome</keyword>
<feature type="domain" description="USP" evidence="9">
    <location>
        <begin position="17"/>
        <end position="499"/>
    </location>
</feature>
<keyword evidence="7" id="KW-0788">Thiol protease</keyword>
<name>A0AAW1NMR2_9CHLO</name>
<evidence type="ECO:0000256" key="8">
    <source>
        <dbReference type="SAM" id="MobiDB-lite"/>
    </source>
</evidence>
<dbReference type="PANTHER" id="PTHR21646:SF24">
    <property type="entry name" value="UBIQUITIN CARBOXYL-TERMINAL HYDROLASE"/>
    <property type="match status" value="1"/>
</dbReference>
<feature type="compositionally biased region" description="Polar residues" evidence="8">
    <location>
        <begin position="536"/>
        <end position="553"/>
    </location>
</feature>
<dbReference type="PROSITE" id="PS00972">
    <property type="entry name" value="USP_1"/>
    <property type="match status" value="1"/>
</dbReference>
<evidence type="ECO:0000256" key="5">
    <source>
        <dbReference type="ARBA" id="ARBA00022786"/>
    </source>
</evidence>
<evidence type="ECO:0000259" key="9">
    <source>
        <dbReference type="PROSITE" id="PS50235"/>
    </source>
</evidence>
<protein>
    <recommendedName>
        <fullName evidence="3">ubiquitinyl hydrolase 1</fullName>
        <ecNumber evidence="3">3.4.19.12</ecNumber>
    </recommendedName>
</protein>
<evidence type="ECO:0000313" key="10">
    <source>
        <dbReference type="EMBL" id="KAK9787254.1"/>
    </source>
</evidence>
<keyword evidence="4" id="KW-0645">Protease</keyword>
<dbReference type="Proteomes" id="UP001465755">
    <property type="component" value="Unassembled WGS sequence"/>
</dbReference>
<evidence type="ECO:0000313" key="11">
    <source>
        <dbReference type="Proteomes" id="UP001465755"/>
    </source>
</evidence>